<keyword evidence="1" id="KW-0472">Membrane</keyword>
<comment type="caution">
    <text evidence="2">The sequence shown here is derived from an EMBL/GenBank/DDBJ whole genome shotgun (WGS) entry which is preliminary data.</text>
</comment>
<evidence type="ECO:0000313" key="2">
    <source>
        <dbReference type="EMBL" id="KAL2044539.1"/>
    </source>
</evidence>
<organism evidence="2 3">
    <name type="scientific">Lepraria finkii</name>
    <dbReference type="NCBI Taxonomy" id="1340010"/>
    <lineage>
        <taxon>Eukaryota</taxon>
        <taxon>Fungi</taxon>
        <taxon>Dikarya</taxon>
        <taxon>Ascomycota</taxon>
        <taxon>Pezizomycotina</taxon>
        <taxon>Lecanoromycetes</taxon>
        <taxon>OSLEUM clade</taxon>
        <taxon>Lecanoromycetidae</taxon>
        <taxon>Lecanorales</taxon>
        <taxon>Lecanorineae</taxon>
        <taxon>Stereocaulaceae</taxon>
        <taxon>Lepraria</taxon>
    </lineage>
</organism>
<feature type="transmembrane region" description="Helical" evidence="1">
    <location>
        <begin position="39"/>
        <end position="59"/>
    </location>
</feature>
<evidence type="ECO:0000313" key="3">
    <source>
        <dbReference type="Proteomes" id="UP001590951"/>
    </source>
</evidence>
<keyword evidence="3" id="KW-1185">Reference proteome</keyword>
<protein>
    <submittedName>
        <fullName evidence="2">Uncharacterized protein</fullName>
    </submittedName>
</protein>
<evidence type="ECO:0000256" key="1">
    <source>
        <dbReference type="SAM" id="Phobius"/>
    </source>
</evidence>
<accession>A0ABR4AIL2</accession>
<feature type="transmembrane region" description="Helical" evidence="1">
    <location>
        <begin position="264"/>
        <end position="281"/>
    </location>
</feature>
<gene>
    <name evidence="2" type="ORF">ABVK25_012392</name>
</gene>
<dbReference type="Proteomes" id="UP001590951">
    <property type="component" value="Unassembled WGS sequence"/>
</dbReference>
<proteinExistence type="predicted"/>
<name>A0ABR4AIL2_9LECA</name>
<keyword evidence="1" id="KW-0812">Transmembrane</keyword>
<dbReference type="EMBL" id="JBHFEH010000200">
    <property type="protein sequence ID" value="KAL2044539.1"/>
    <property type="molecule type" value="Genomic_DNA"/>
</dbReference>
<sequence length="368" mass="42089">MSQPSSSLRYATSTSTLRPTTPMSIATLQERTQWQWGNLHWALGCPVFVTLLYILVFGLDPSQARLLEARSDLSHFLDPQQPLQEDYYAILFHLYWLATPTANEPVLELSSVVSRFEMWKAFHQLVLTNARPLTTERFGSVKAGEIQKFLSAVGHSMDLSRIRYWTGRLWHTLPFEPSWHLPFAINMTLEQEGQVTNNLGTLQEVLEVAALEPAFDPKFLVPIAASRFSWCAFSLQEWSQTAQATELALQAVHRIFKCRTDRQGMVFLVVVVLVHYFQSVIPPSVLHTSGPPSLVFDFGEVSFCRSLEALTTYVDLFDLHDVLSRPVFTLVQGLRAGMSPERVNEWHYFWMHYLPTTLVNREDLLVEV</sequence>
<keyword evidence="1" id="KW-1133">Transmembrane helix</keyword>
<reference evidence="2 3" key="1">
    <citation type="submission" date="2024-09" db="EMBL/GenBank/DDBJ databases">
        <title>Rethinking Asexuality: The Enigmatic Case of Functional Sexual Genes in Lepraria (Stereocaulaceae).</title>
        <authorList>
            <person name="Doellman M."/>
            <person name="Sun Y."/>
            <person name="Barcenas-Pena A."/>
            <person name="Lumbsch H.T."/>
            <person name="Grewe F."/>
        </authorList>
    </citation>
    <scope>NUCLEOTIDE SEQUENCE [LARGE SCALE GENOMIC DNA]</scope>
    <source>
        <strain evidence="2 3">Grewe 0041</strain>
    </source>
</reference>